<comment type="caution">
    <text evidence="4">The sequence shown here is derived from an EMBL/GenBank/DDBJ whole genome shotgun (WGS) entry which is preliminary data.</text>
</comment>
<comment type="caution">
    <text evidence="1">Lacks conserved residue(s) required for the propagation of feature annotation.</text>
</comment>
<dbReference type="EMBL" id="BTSX01000002">
    <property type="protein sequence ID" value="GMS84791.1"/>
    <property type="molecule type" value="Genomic_DNA"/>
</dbReference>
<organism evidence="4 5">
    <name type="scientific">Pristionchus entomophagus</name>
    <dbReference type="NCBI Taxonomy" id="358040"/>
    <lineage>
        <taxon>Eukaryota</taxon>
        <taxon>Metazoa</taxon>
        <taxon>Ecdysozoa</taxon>
        <taxon>Nematoda</taxon>
        <taxon>Chromadorea</taxon>
        <taxon>Rhabditida</taxon>
        <taxon>Rhabditina</taxon>
        <taxon>Diplogasteromorpha</taxon>
        <taxon>Diplogasteroidea</taxon>
        <taxon>Neodiplogasteridae</taxon>
        <taxon>Pristionchus</taxon>
    </lineage>
</organism>
<dbReference type="PROSITE" id="PS51670">
    <property type="entry name" value="SHKT"/>
    <property type="match status" value="1"/>
</dbReference>
<sequence>ASFPLPSLIQIITMLHQHLILILISIAVFANTAEIDCTGKINKCLNEEPEGCDEIFPPQQDLKPSELCGHPAVHNFAVKCRQTCQSCCNLPCGDTNANCAKWKDQDFCTISDTRPLEQILLYCNKTCGMCE</sequence>
<feature type="non-terminal residue" evidence="4">
    <location>
        <position position="1"/>
    </location>
</feature>
<keyword evidence="2" id="KW-0812">Transmembrane</keyword>
<name>A0AAV5SN50_9BILA</name>
<proteinExistence type="predicted"/>
<accession>A0AAV5SN50</accession>
<keyword evidence="5" id="KW-1185">Reference proteome</keyword>
<evidence type="ECO:0000313" key="4">
    <source>
        <dbReference type="EMBL" id="GMS84791.1"/>
    </source>
</evidence>
<evidence type="ECO:0000259" key="3">
    <source>
        <dbReference type="PROSITE" id="PS51670"/>
    </source>
</evidence>
<keyword evidence="2" id="KW-0472">Membrane</keyword>
<dbReference type="AlphaFoldDB" id="A0AAV5SN50"/>
<dbReference type="Proteomes" id="UP001432027">
    <property type="component" value="Unassembled WGS sequence"/>
</dbReference>
<feature type="transmembrane region" description="Helical" evidence="2">
    <location>
        <begin position="15"/>
        <end position="33"/>
    </location>
</feature>
<dbReference type="SMART" id="SM00254">
    <property type="entry name" value="ShKT"/>
    <property type="match status" value="1"/>
</dbReference>
<dbReference type="Pfam" id="PF01549">
    <property type="entry name" value="ShK"/>
    <property type="match status" value="1"/>
</dbReference>
<keyword evidence="2" id="KW-1133">Transmembrane helix</keyword>
<evidence type="ECO:0000256" key="1">
    <source>
        <dbReference type="PROSITE-ProRule" id="PRU01005"/>
    </source>
</evidence>
<evidence type="ECO:0000313" key="5">
    <source>
        <dbReference type="Proteomes" id="UP001432027"/>
    </source>
</evidence>
<feature type="domain" description="ShKT" evidence="3">
    <location>
        <begin position="92"/>
        <end position="130"/>
    </location>
</feature>
<protein>
    <recommendedName>
        <fullName evidence="3">ShKT domain-containing protein</fullName>
    </recommendedName>
</protein>
<dbReference type="Gene3D" id="1.10.10.1940">
    <property type="match status" value="1"/>
</dbReference>
<dbReference type="InterPro" id="IPR003582">
    <property type="entry name" value="ShKT_dom"/>
</dbReference>
<reference evidence="4" key="1">
    <citation type="submission" date="2023-10" db="EMBL/GenBank/DDBJ databases">
        <title>Genome assembly of Pristionchus species.</title>
        <authorList>
            <person name="Yoshida K."/>
            <person name="Sommer R.J."/>
        </authorList>
    </citation>
    <scope>NUCLEOTIDE SEQUENCE</scope>
    <source>
        <strain evidence="4">RS0144</strain>
    </source>
</reference>
<gene>
    <name evidence="4" type="ORF">PENTCL1PPCAC_6966</name>
</gene>
<evidence type="ECO:0000256" key="2">
    <source>
        <dbReference type="SAM" id="Phobius"/>
    </source>
</evidence>